<dbReference type="EMBL" id="CP101717">
    <property type="protein sequence ID" value="WLD57318.1"/>
    <property type="molecule type" value="Genomic_DNA"/>
</dbReference>
<organism evidence="3">
    <name type="scientific">Salinispirillum sp. LH 10-3-1</name>
    <dbReference type="NCBI Taxonomy" id="2952525"/>
    <lineage>
        <taxon>Bacteria</taxon>
        <taxon>Pseudomonadati</taxon>
        <taxon>Pseudomonadota</taxon>
        <taxon>Gammaproteobacteria</taxon>
        <taxon>Oceanospirillales</taxon>
        <taxon>Saccharospirillaceae</taxon>
        <taxon>Salinispirillum</taxon>
    </lineage>
</organism>
<dbReference type="InterPro" id="IPR023696">
    <property type="entry name" value="Ureohydrolase_dom_sf"/>
</dbReference>
<dbReference type="RefSeq" id="WP_304994604.1">
    <property type="nucleotide sequence ID" value="NZ_CP101717.1"/>
</dbReference>
<dbReference type="AlphaFoldDB" id="A0AB38YD80"/>
<dbReference type="CDD" id="cd11599">
    <property type="entry name" value="HDAC_classII_2"/>
    <property type="match status" value="1"/>
</dbReference>
<dbReference type="Pfam" id="PF00850">
    <property type="entry name" value="Hist_deacetyl"/>
    <property type="match status" value="1"/>
</dbReference>
<accession>A0AB38YD80</accession>
<dbReference type="InterPro" id="IPR023801">
    <property type="entry name" value="His_deacetylse_dom"/>
</dbReference>
<evidence type="ECO:0000256" key="1">
    <source>
        <dbReference type="ARBA" id="ARBA00005947"/>
    </source>
</evidence>
<dbReference type="SUPFAM" id="SSF52768">
    <property type="entry name" value="Arginase/deacetylase"/>
    <property type="match status" value="1"/>
</dbReference>
<feature type="domain" description="Histone deacetylase" evidence="2">
    <location>
        <begin position="20"/>
        <end position="304"/>
    </location>
</feature>
<dbReference type="PANTHER" id="PTHR10625">
    <property type="entry name" value="HISTONE DEACETYLASE HDAC1-RELATED"/>
    <property type="match status" value="1"/>
</dbReference>
<dbReference type="PRINTS" id="PR01270">
    <property type="entry name" value="HDASUPER"/>
</dbReference>
<evidence type="ECO:0000313" key="3">
    <source>
        <dbReference type="EMBL" id="WLD57318.1"/>
    </source>
</evidence>
<proteinExistence type="inferred from homology"/>
<comment type="similarity">
    <text evidence="1">Belongs to the histone deacetylase family.</text>
</comment>
<dbReference type="InterPro" id="IPR000286">
    <property type="entry name" value="HDACs"/>
</dbReference>
<gene>
    <name evidence="3" type="ORF">NFC81_11390</name>
</gene>
<reference evidence="3" key="1">
    <citation type="submission" date="2022-07" db="EMBL/GenBank/DDBJ databases">
        <title>Complete genome sequence of Salinispirillum sp. LH10-3-1 capable of multiple carbohydrate inversion isolated from a soda lake.</title>
        <authorList>
            <person name="Liu J."/>
            <person name="Zhai Y."/>
            <person name="Zhang H."/>
            <person name="Yang H."/>
            <person name="Qu J."/>
            <person name="Li J."/>
        </authorList>
    </citation>
    <scope>NUCLEOTIDE SEQUENCE</scope>
    <source>
        <strain evidence="3">LH 10-3-1</strain>
    </source>
</reference>
<dbReference type="GO" id="GO:0040029">
    <property type="term" value="P:epigenetic regulation of gene expression"/>
    <property type="evidence" value="ECO:0007669"/>
    <property type="project" value="TreeGrafter"/>
</dbReference>
<dbReference type="PANTHER" id="PTHR10625:SF10">
    <property type="entry name" value="HISTONE DEACETYLASE HDAC1"/>
    <property type="match status" value="1"/>
</dbReference>
<dbReference type="GO" id="GO:0004407">
    <property type="term" value="F:histone deacetylase activity"/>
    <property type="evidence" value="ECO:0007669"/>
    <property type="project" value="TreeGrafter"/>
</dbReference>
<protein>
    <submittedName>
        <fullName evidence="3">Histone deacetylase family protein</fullName>
    </submittedName>
</protein>
<dbReference type="InterPro" id="IPR037138">
    <property type="entry name" value="His_deacetylse_dom_sf"/>
</dbReference>
<name>A0AB38YD80_9GAMM</name>
<evidence type="ECO:0000259" key="2">
    <source>
        <dbReference type="Pfam" id="PF00850"/>
    </source>
</evidence>
<sequence length="307" mass="34931">MKTGFIYHPACLTHDMGPEHPESPARLSAIIEQLERNPLWQELDIYTAHRAEDRHLLAVHHPRYLEQIKLLAPKHGMIHAGPDTAMSPGSIEAAYRAAGSGVQAVDGIMNHFYQNAFCATRPPGHHAEPATTMGFCFFHNLGVAARYLRQTYHIKRICVIDFDVHQGNGTVEIFRDDPDVLFLSSFQHPFYPNSHWQAQHPHMRFAPLEADTDGTEIRRIWQDDWRHAIREHQPEFFFISAGFDAHTDDPLGELNWTTEDFRWLTESIKAEADKLAQGRIISFLEGGYDVHALADCVEAHIAALMGR</sequence>
<dbReference type="Gene3D" id="3.40.800.20">
    <property type="entry name" value="Histone deacetylase domain"/>
    <property type="match status" value="1"/>
</dbReference>